<organism evidence="2 3">
    <name type="scientific">Polypedilum vanderplanki</name>
    <name type="common">Sleeping chironomid midge</name>
    <dbReference type="NCBI Taxonomy" id="319348"/>
    <lineage>
        <taxon>Eukaryota</taxon>
        <taxon>Metazoa</taxon>
        <taxon>Ecdysozoa</taxon>
        <taxon>Arthropoda</taxon>
        <taxon>Hexapoda</taxon>
        <taxon>Insecta</taxon>
        <taxon>Pterygota</taxon>
        <taxon>Neoptera</taxon>
        <taxon>Endopterygota</taxon>
        <taxon>Diptera</taxon>
        <taxon>Nematocera</taxon>
        <taxon>Chironomoidea</taxon>
        <taxon>Chironomidae</taxon>
        <taxon>Chironominae</taxon>
        <taxon>Polypedilum</taxon>
        <taxon>Polypedilum</taxon>
    </lineage>
</organism>
<evidence type="ECO:0000256" key="1">
    <source>
        <dbReference type="SAM" id="Phobius"/>
    </source>
</evidence>
<gene>
    <name evidence="2" type="ORF">PVAND_014786</name>
</gene>
<keyword evidence="1" id="KW-0472">Membrane</keyword>
<dbReference type="EMBL" id="JADBJN010000004">
    <property type="protein sequence ID" value="KAG5666776.1"/>
    <property type="molecule type" value="Genomic_DNA"/>
</dbReference>
<feature type="transmembrane region" description="Helical" evidence="1">
    <location>
        <begin position="50"/>
        <end position="71"/>
    </location>
</feature>
<sequence length="163" mass="18352">MERRKITCFLELIGYFIGGSYTLICISIGLLFIIKAHISLSSEAVDYVKIISMIILGIVCFYVASLFYKVIKGIKKKDPKEIVPALGLCIPFLIAALFVQIGSLLATRNFPPSPEIIFYLLIDVINATVVASLLLLFRKYFEMQNYEIAQKLENVSEYNDVAL</sequence>
<accession>A0A9J6BB29</accession>
<feature type="transmembrane region" description="Helical" evidence="1">
    <location>
        <begin position="83"/>
        <end position="104"/>
    </location>
</feature>
<feature type="transmembrane region" description="Helical" evidence="1">
    <location>
        <begin position="116"/>
        <end position="137"/>
    </location>
</feature>
<keyword evidence="1" id="KW-1133">Transmembrane helix</keyword>
<dbReference type="AlphaFoldDB" id="A0A9J6BB29"/>
<feature type="transmembrane region" description="Helical" evidence="1">
    <location>
        <begin position="12"/>
        <end position="38"/>
    </location>
</feature>
<keyword evidence="1" id="KW-0812">Transmembrane</keyword>
<name>A0A9J6BB29_POLVA</name>
<reference evidence="2" key="1">
    <citation type="submission" date="2021-03" db="EMBL/GenBank/DDBJ databases">
        <title>Chromosome level genome of the anhydrobiotic midge Polypedilum vanderplanki.</title>
        <authorList>
            <person name="Yoshida Y."/>
            <person name="Kikawada T."/>
            <person name="Gusev O."/>
        </authorList>
    </citation>
    <scope>NUCLEOTIDE SEQUENCE</scope>
    <source>
        <strain evidence="2">NIAS01</strain>
        <tissue evidence="2">Whole body or cell culture</tissue>
    </source>
</reference>
<keyword evidence="3" id="KW-1185">Reference proteome</keyword>
<protein>
    <submittedName>
        <fullName evidence="2">Uncharacterized protein</fullName>
    </submittedName>
</protein>
<evidence type="ECO:0000313" key="2">
    <source>
        <dbReference type="EMBL" id="KAG5666776.1"/>
    </source>
</evidence>
<proteinExistence type="predicted"/>
<evidence type="ECO:0000313" key="3">
    <source>
        <dbReference type="Proteomes" id="UP001107558"/>
    </source>
</evidence>
<comment type="caution">
    <text evidence="2">The sequence shown here is derived from an EMBL/GenBank/DDBJ whole genome shotgun (WGS) entry which is preliminary data.</text>
</comment>
<dbReference type="Proteomes" id="UP001107558">
    <property type="component" value="Chromosome 4"/>
</dbReference>